<name>X1EUQ7_9ZZZZ</name>
<proteinExistence type="predicted"/>
<organism evidence="1">
    <name type="scientific">marine sediment metagenome</name>
    <dbReference type="NCBI Taxonomy" id="412755"/>
    <lineage>
        <taxon>unclassified sequences</taxon>
        <taxon>metagenomes</taxon>
        <taxon>ecological metagenomes</taxon>
    </lineage>
</organism>
<protein>
    <submittedName>
        <fullName evidence="1">Uncharacterized protein</fullName>
    </submittedName>
</protein>
<sequence>MNSAYFTMDSFITYLKNEVIIQDLLELYDVNQSKHILYTYFDKFIEILDKKGNSYASKTV</sequence>
<accession>X1EUQ7</accession>
<dbReference type="AlphaFoldDB" id="X1EUQ7"/>
<comment type="caution">
    <text evidence="1">The sequence shown here is derived from an EMBL/GenBank/DDBJ whole genome shotgun (WGS) entry which is preliminary data.</text>
</comment>
<dbReference type="EMBL" id="BARU01010710">
    <property type="protein sequence ID" value="GAH36307.1"/>
    <property type="molecule type" value="Genomic_DNA"/>
</dbReference>
<gene>
    <name evidence="1" type="ORF">S03H2_20339</name>
</gene>
<evidence type="ECO:0000313" key="1">
    <source>
        <dbReference type="EMBL" id="GAH36307.1"/>
    </source>
</evidence>
<reference evidence="1" key="1">
    <citation type="journal article" date="2014" name="Front. Microbiol.">
        <title>High frequency of phylogenetically diverse reductive dehalogenase-homologous genes in deep subseafloor sedimentary metagenomes.</title>
        <authorList>
            <person name="Kawai M."/>
            <person name="Futagami T."/>
            <person name="Toyoda A."/>
            <person name="Takaki Y."/>
            <person name="Nishi S."/>
            <person name="Hori S."/>
            <person name="Arai W."/>
            <person name="Tsubouchi T."/>
            <person name="Morono Y."/>
            <person name="Uchiyama I."/>
            <person name="Ito T."/>
            <person name="Fujiyama A."/>
            <person name="Inagaki F."/>
            <person name="Takami H."/>
        </authorList>
    </citation>
    <scope>NUCLEOTIDE SEQUENCE</scope>
    <source>
        <strain evidence="1">Expedition CK06-06</strain>
    </source>
</reference>